<evidence type="ECO:0000313" key="2">
    <source>
        <dbReference type="Proteomes" id="UP001152795"/>
    </source>
</evidence>
<dbReference type="Proteomes" id="UP001152795">
    <property type="component" value="Unassembled WGS sequence"/>
</dbReference>
<protein>
    <submittedName>
        <fullName evidence="1">Uncharacterized protein</fullName>
    </submittedName>
</protein>
<name>A0A7D9KMU6_PARCT</name>
<dbReference type="EMBL" id="CACRXK020050528">
    <property type="protein sequence ID" value="CAB4046350.1"/>
    <property type="molecule type" value="Genomic_DNA"/>
</dbReference>
<sequence>SLRKQEKINEGYTTDANVAECSFAESATTAMEYRIRLVENVVMLNDGNVTMVSKSWGMFLYISSCLPKLLPVKVI</sequence>
<evidence type="ECO:0000313" key="1">
    <source>
        <dbReference type="EMBL" id="CAB4046350.1"/>
    </source>
</evidence>
<feature type="non-terminal residue" evidence="1">
    <location>
        <position position="1"/>
    </location>
</feature>
<keyword evidence="2" id="KW-1185">Reference proteome</keyword>
<gene>
    <name evidence="1" type="ORF">PACLA_8A007975</name>
</gene>
<accession>A0A7D9KMU6</accession>
<dbReference type="AlphaFoldDB" id="A0A7D9KMU6"/>
<proteinExistence type="predicted"/>
<reference evidence="1" key="1">
    <citation type="submission" date="2020-04" db="EMBL/GenBank/DDBJ databases">
        <authorList>
            <person name="Alioto T."/>
            <person name="Alioto T."/>
            <person name="Gomez Garrido J."/>
        </authorList>
    </citation>
    <scope>NUCLEOTIDE SEQUENCE</scope>
    <source>
        <strain evidence="1">A484AB</strain>
    </source>
</reference>
<comment type="caution">
    <text evidence="1">The sequence shown here is derived from an EMBL/GenBank/DDBJ whole genome shotgun (WGS) entry which is preliminary data.</text>
</comment>
<feature type="non-terminal residue" evidence="1">
    <location>
        <position position="75"/>
    </location>
</feature>
<organism evidence="1 2">
    <name type="scientific">Paramuricea clavata</name>
    <name type="common">Red gorgonian</name>
    <name type="synonym">Violescent sea-whip</name>
    <dbReference type="NCBI Taxonomy" id="317549"/>
    <lineage>
        <taxon>Eukaryota</taxon>
        <taxon>Metazoa</taxon>
        <taxon>Cnidaria</taxon>
        <taxon>Anthozoa</taxon>
        <taxon>Octocorallia</taxon>
        <taxon>Malacalcyonacea</taxon>
        <taxon>Plexauridae</taxon>
        <taxon>Paramuricea</taxon>
    </lineage>
</organism>